<feature type="region of interest" description="Disordered" evidence="1">
    <location>
        <begin position="1"/>
        <end position="24"/>
    </location>
</feature>
<keyword evidence="3" id="KW-1185">Reference proteome</keyword>
<evidence type="ECO:0000313" key="2">
    <source>
        <dbReference type="EMBL" id="MBB5927628.1"/>
    </source>
</evidence>
<name>A0A7W9PUE3_9ACTN</name>
<sequence length="49" mass="5403">MAPYDMNATDDWNPVGEWGGPPRLPRAAVAPLWSGRYRPCAAEKKRCGS</sequence>
<dbReference type="AlphaFoldDB" id="A0A7W9PUE3"/>
<comment type="caution">
    <text evidence="2">The sequence shown here is derived from an EMBL/GenBank/DDBJ whole genome shotgun (WGS) entry which is preliminary data.</text>
</comment>
<reference evidence="2 3" key="1">
    <citation type="submission" date="2020-08" db="EMBL/GenBank/DDBJ databases">
        <title>Genomic Encyclopedia of Type Strains, Phase III (KMG-III): the genomes of soil and plant-associated and newly described type strains.</title>
        <authorList>
            <person name="Whitman W."/>
        </authorList>
    </citation>
    <scope>NUCLEOTIDE SEQUENCE [LARGE SCALE GENOMIC DNA]</scope>
    <source>
        <strain evidence="2 3">CECT 3313</strain>
    </source>
</reference>
<dbReference type="EMBL" id="JACHJK010000005">
    <property type="protein sequence ID" value="MBB5927628.1"/>
    <property type="molecule type" value="Genomic_DNA"/>
</dbReference>
<protein>
    <submittedName>
        <fullName evidence="2">Uncharacterized protein</fullName>
    </submittedName>
</protein>
<gene>
    <name evidence="2" type="ORF">FHS34_003091</name>
</gene>
<evidence type="ECO:0000313" key="3">
    <source>
        <dbReference type="Proteomes" id="UP000585836"/>
    </source>
</evidence>
<dbReference type="Proteomes" id="UP000585836">
    <property type="component" value="Unassembled WGS sequence"/>
</dbReference>
<evidence type="ECO:0000256" key="1">
    <source>
        <dbReference type="SAM" id="MobiDB-lite"/>
    </source>
</evidence>
<organism evidence="2 3">
    <name type="scientific">Streptomyces echinatus</name>
    <dbReference type="NCBI Taxonomy" id="67293"/>
    <lineage>
        <taxon>Bacteria</taxon>
        <taxon>Bacillati</taxon>
        <taxon>Actinomycetota</taxon>
        <taxon>Actinomycetes</taxon>
        <taxon>Kitasatosporales</taxon>
        <taxon>Streptomycetaceae</taxon>
        <taxon>Streptomyces</taxon>
    </lineage>
</organism>
<accession>A0A7W9PUE3</accession>
<proteinExistence type="predicted"/>